<evidence type="ECO:0000313" key="3">
    <source>
        <dbReference type="Proteomes" id="UP000177372"/>
    </source>
</evidence>
<evidence type="ECO:0000256" key="1">
    <source>
        <dbReference type="SAM" id="MobiDB-lite"/>
    </source>
</evidence>
<dbReference type="Proteomes" id="UP000177372">
    <property type="component" value="Unassembled WGS sequence"/>
</dbReference>
<gene>
    <name evidence="2" type="ORF">A3A39_00580</name>
</gene>
<comment type="caution">
    <text evidence="2">The sequence shown here is derived from an EMBL/GenBank/DDBJ whole genome shotgun (WGS) entry which is preliminary data.</text>
</comment>
<dbReference type="EMBL" id="MFLZ01000029">
    <property type="protein sequence ID" value="OGG79390.1"/>
    <property type="molecule type" value="Genomic_DNA"/>
</dbReference>
<dbReference type="AlphaFoldDB" id="A0A1F6F0K6"/>
<evidence type="ECO:0000313" key="2">
    <source>
        <dbReference type="EMBL" id="OGG79390.1"/>
    </source>
</evidence>
<feature type="region of interest" description="Disordered" evidence="1">
    <location>
        <begin position="1"/>
        <end position="32"/>
    </location>
</feature>
<reference evidence="2 3" key="1">
    <citation type="journal article" date="2016" name="Nat. Commun.">
        <title>Thousands of microbial genomes shed light on interconnected biogeochemical processes in an aquifer system.</title>
        <authorList>
            <person name="Anantharaman K."/>
            <person name="Brown C.T."/>
            <person name="Hug L.A."/>
            <person name="Sharon I."/>
            <person name="Castelle C.J."/>
            <person name="Probst A.J."/>
            <person name="Thomas B.C."/>
            <person name="Singh A."/>
            <person name="Wilkins M.J."/>
            <person name="Karaoz U."/>
            <person name="Brodie E.L."/>
            <person name="Williams K.H."/>
            <person name="Hubbard S.S."/>
            <person name="Banfield J.F."/>
        </authorList>
    </citation>
    <scope>NUCLEOTIDE SEQUENCE [LARGE SCALE GENOMIC DNA]</scope>
</reference>
<protein>
    <submittedName>
        <fullName evidence="2">Uncharacterized protein</fullName>
    </submittedName>
</protein>
<sequence>MTKKRSTGFGSDPSPRPPGEGVSRGGKTGAAAQSIVQRAEEFLTANGLTGGIQKDLFTNPSKDARGFMARLSGTEKNELIKHISQKGRGQ</sequence>
<accession>A0A1F6F0K6</accession>
<proteinExistence type="predicted"/>
<name>A0A1F6F0K6_9BACT</name>
<organism evidence="2 3">
    <name type="scientific">Candidatus Kaiserbacteria bacterium RIFCSPLOWO2_01_FULL_54_13</name>
    <dbReference type="NCBI Taxonomy" id="1798512"/>
    <lineage>
        <taxon>Bacteria</taxon>
        <taxon>Candidatus Kaiseribacteriota</taxon>
    </lineage>
</organism>